<sequence length="47" mass="4700">MVVNPIAGLTLSFGRGISDKGVVVGTAEYTAGTCKGQQGGFVLTPTT</sequence>
<gene>
    <name evidence="1" type="ORF">GCM10009867_16830</name>
</gene>
<comment type="caution">
    <text evidence="1">The sequence shown here is derived from an EMBL/GenBank/DDBJ whole genome shotgun (WGS) entry which is preliminary data.</text>
</comment>
<protein>
    <submittedName>
        <fullName evidence="1">Uncharacterized protein</fullName>
    </submittedName>
</protein>
<accession>A0ABP6H197</accession>
<dbReference type="RefSeq" id="WP_344192091.1">
    <property type="nucleotide sequence ID" value="NZ_BAAARN010000001.1"/>
</dbReference>
<reference evidence="2" key="1">
    <citation type="journal article" date="2019" name="Int. J. Syst. Evol. Microbiol.">
        <title>The Global Catalogue of Microorganisms (GCM) 10K type strain sequencing project: providing services to taxonomists for standard genome sequencing and annotation.</title>
        <authorList>
            <consortium name="The Broad Institute Genomics Platform"/>
            <consortium name="The Broad Institute Genome Sequencing Center for Infectious Disease"/>
            <person name="Wu L."/>
            <person name="Ma J."/>
        </authorList>
    </citation>
    <scope>NUCLEOTIDE SEQUENCE [LARGE SCALE GENOMIC DNA]</scope>
    <source>
        <strain evidence="2">JCM 16378</strain>
    </source>
</reference>
<evidence type="ECO:0000313" key="1">
    <source>
        <dbReference type="EMBL" id="GAA2735155.1"/>
    </source>
</evidence>
<dbReference type="Proteomes" id="UP001501326">
    <property type="component" value="Unassembled WGS sequence"/>
</dbReference>
<keyword evidence="2" id="KW-1185">Reference proteome</keyword>
<name>A0ABP6H197_9MICO</name>
<proteinExistence type="predicted"/>
<dbReference type="EMBL" id="BAAARN010000001">
    <property type="protein sequence ID" value="GAA2735155.1"/>
    <property type="molecule type" value="Genomic_DNA"/>
</dbReference>
<evidence type="ECO:0000313" key="2">
    <source>
        <dbReference type="Proteomes" id="UP001501326"/>
    </source>
</evidence>
<organism evidence="1 2">
    <name type="scientific">Pedococcus aerophilus</name>
    <dbReference type="NCBI Taxonomy" id="436356"/>
    <lineage>
        <taxon>Bacteria</taxon>
        <taxon>Bacillati</taxon>
        <taxon>Actinomycetota</taxon>
        <taxon>Actinomycetes</taxon>
        <taxon>Micrococcales</taxon>
        <taxon>Intrasporangiaceae</taxon>
        <taxon>Pedococcus</taxon>
    </lineage>
</organism>